<sequence>MKHHKNAMKFFGKYPIQTMLASVLLGIGIGFALTYPVAREHPMRWAGLFALMALVSYLWAGTQKVK</sequence>
<name>A0A1F5YNB0_9BACT</name>
<dbReference type="Proteomes" id="UP000178448">
    <property type="component" value="Unassembled WGS sequence"/>
</dbReference>
<keyword evidence="1" id="KW-1133">Transmembrane helix</keyword>
<dbReference type="STRING" id="1798374.A2Z33_02445"/>
<keyword evidence="1" id="KW-0472">Membrane</keyword>
<keyword evidence="1" id="KW-0812">Transmembrane</keyword>
<proteinExistence type="predicted"/>
<evidence type="ECO:0000313" key="3">
    <source>
        <dbReference type="Proteomes" id="UP000178448"/>
    </source>
</evidence>
<feature type="transmembrane region" description="Helical" evidence="1">
    <location>
        <begin position="43"/>
        <end position="60"/>
    </location>
</feature>
<accession>A0A1F5YNB0</accession>
<protein>
    <submittedName>
        <fullName evidence="2">Uncharacterized protein</fullName>
    </submittedName>
</protein>
<feature type="transmembrane region" description="Helical" evidence="1">
    <location>
        <begin position="20"/>
        <end position="37"/>
    </location>
</feature>
<dbReference type="AlphaFoldDB" id="A0A1F5YNB0"/>
<organism evidence="2 3">
    <name type="scientific">Candidatus Gottesmanbacteria bacterium RBG_16_52_11</name>
    <dbReference type="NCBI Taxonomy" id="1798374"/>
    <lineage>
        <taxon>Bacteria</taxon>
        <taxon>Candidatus Gottesmaniibacteriota</taxon>
    </lineage>
</organism>
<comment type="caution">
    <text evidence="2">The sequence shown here is derived from an EMBL/GenBank/DDBJ whole genome shotgun (WGS) entry which is preliminary data.</text>
</comment>
<evidence type="ECO:0000313" key="2">
    <source>
        <dbReference type="EMBL" id="OGG01382.1"/>
    </source>
</evidence>
<gene>
    <name evidence="2" type="ORF">A2Z33_02445</name>
</gene>
<dbReference type="EMBL" id="MFJD01000016">
    <property type="protein sequence ID" value="OGG01382.1"/>
    <property type="molecule type" value="Genomic_DNA"/>
</dbReference>
<evidence type="ECO:0000256" key="1">
    <source>
        <dbReference type="SAM" id="Phobius"/>
    </source>
</evidence>
<reference evidence="2 3" key="1">
    <citation type="journal article" date="2016" name="Nat. Commun.">
        <title>Thousands of microbial genomes shed light on interconnected biogeochemical processes in an aquifer system.</title>
        <authorList>
            <person name="Anantharaman K."/>
            <person name="Brown C.T."/>
            <person name="Hug L.A."/>
            <person name="Sharon I."/>
            <person name="Castelle C.J."/>
            <person name="Probst A.J."/>
            <person name="Thomas B.C."/>
            <person name="Singh A."/>
            <person name="Wilkins M.J."/>
            <person name="Karaoz U."/>
            <person name="Brodie E.L."/>
            <person name="Williams K.H."/>
            <person name="Hubbard S.S."/>
            <person name="Banfield J.F."/>
        </authorList>
    </citation>
    <scope>NUCLEOTIDE SEQUENCE [LARGE SCALE GENOMIC DNA]</scope>
</reference>